<keyword evidence="2" id="KW-1185">Reference proteome</keyword>
<dbReference type="Pfam" id="PF11951">
    <property type="entry name" value="Fungal_trans_2"/>
    <property type="match status" value="1"/>
</dbReference>
<evidence type="ECO:0000313" key="1">
    <source>
        <dbReference type="EMBL" id="KAJ5331704.1"/>
    </source>
</evidence>
<dbReference type="Proteomes" id="UP001147746">
    <property type="component" value="Unassembled WGS sequence"/>
</dbReference>
<comment type="caution">
    <text evidence="1">The sequence shown here is derived from an EMBL/GenBank/DDBJ whole genome shotgun (WGS) entry which is preliminary data.</text>
</comment>
<protein>
    <submittedName>
        <fullName evidence="1">Uncharacterized protein</fullName>
    </submittedName>
</protein>
<dbReference type="InterPro" id="IPR021858">
    <property type="entry name" value="Fun_TF"/>
</dbReference>
<dbReference type="PANTHER" id="PTHR47784">
    <property type="entry name" value="STEROL UPTAKE CONTROL PROTEIN 2"/>
    <property type="match status" value="1"/>
</dbReference>
<reference evidence="1" key="2">
    <citation type="journal article" date="2023" name="IMA Fungus">
        <title>Comparative genomic study of the Penicillium genus elucidates a diverse pangenome and 15 lateral gene transfer events.</title>
        <authorList>
            <person name="Petersen C."/>
            <person name="Sorensen T."/>
            <person name="Nielsen M.R."/>
            <person name="Sondergaard T.E."/>
            <person name="Sorensen J.L."/>
            <person name="Fitzpatrick D.A."/>
            <person name="Frisvad J.C."/>
            <person name="Nielsen K.L."/>
        </authorList>
    </citation>
    <scope>NUCLEOTIDE SEQUENCE</scope>
    <source>
        <strain evidence="1">IBT 21472</strain>
    </source>
</reference>
<organism evidence="1 2">
    <name type="scientific">Penicillium atrosanguineum</name>
    <dbReference type="NCBI Taxonomy" id="1132637"/>
    <lineage>
        <taxon>Eukaryota</taxon>
        <taxon>Fungi</taxon>
        <taxon>Dikarya</taxon>
        <taxon>Ascomycota</taxon>
        <taxon>Pezizomycotina</taxon>
        <taxon>Eurotiomycetes</taxon>
        <taxon>Eurotiomycetidae</taxon>
        <taxon>Eurotiales</taxon>
        <taxon>Aspergillaceae</taxon>
        <taxon>Penicillium</taxon>
    </lineage>
</organism>
<accession>A0A9W9QEW6</accession>
<dbReference type="InterPro" id="IPR053157">
    <property type="entry name" value="Sterol_Uptake_Regulator"/>
</dbReference>
<dbReference type="GO" id="GO:0001228">
    <property type="term" value="F:DNA-binding transcription activator activity, RNA polymerase II-specific"/>
    <property type="evidence" value="ECO:0007669"/>
    <property type="project" value="TreeGrafter"/>
</dbReference>
<reference evidence="1" key="1">
    <citation type="submission" date="2022-12" db="EMBL/GenBank/DDBJ databases">
        <authorList>
            <person name="Petersen C."/>
        </authorList>
    </citation>
    <scope>NUCLEOTIDE SEQUENCE</scope>
    <source>
        <strain evidence="1">IBT 21472</strain>
    </source>
</reference>
<dbReference type="EMBL" id="JAPZBO010000001">
    <property type="protein sequence ID" value="KAJ5331704.1"/>
    <property type="molecule type" value="Genomic_DNA"/>
</dbReference>
<evidence type="ECO:0000313" key="2">
    <source>
        <dbReference type="Proteomes" id="UP001147746"/>
    </source>
</evidence>
<proteinExistence type="predicted"/>
<dbReference type="PANTHER" id="PTHR47784:SF5">
    <property type="entry name" value="STEROL UPTAKE CONTROL PROTEIN 2"/>
    <property type="match status" value="1"/>
</dbReference>
<name>A0A9W9QEW6_9EURO</name>
<sequence>MELLHSFTINTAKSISDSSEIQTFFSTTFVQLALKHDFLLHCILALSAFHIVSPQGAAQSSSSIDMGRATDEYLLTAYDHHESALKGYRCSLSNLNSESCHAIFGCACLLFITSFSRPSKNPFPSDQPDVSMGTGIWLDFQLSEWIILIKGLPSIVNHSELLPVLRHGPMSPLMKARESMCKKDNFPSGKNVLAYSRLHDLSEALGKQSSDQHAVEICQSSLRTLHEVVEELPQMHDTALAFIWPMRATPDYLVLLEDKRPEALLVFAYYCALLQLMSSRWFIKGWPLSILESIRDTIEDKWIWLLGWPLETVLDGQGPSWEHSR</sequence>
<gene>
    <name evidence="1" type="ORF">N7476_001487</name>
</gene>
<dbReference type="AlphaFoldDB" id="A0A9W9QEW6"/>